<dbReference type="InterPro" id="IPR020846">
    <property type="entry name" value="MFS_dom"/>
</dbReference>
<evidence type="ECO:0000256" key="8">
    <source>
        <dbReference type="SAM" id="MobiDB-lite"/>
    </source>
</evidence>
<evidence type="ECO:0000259" key="10">
    <source>
        <dbReference type="PROSITE" id="PS50850"/>
    </source>
</evidence>
<sequence length="505" mass="56106">MSGIITGPYFKYYFDQPSRAQIGTMVAILEVGAFFSSLIVGRLGDVYGRRKVILWGAVIFVTGGALQTFANGMGMLMLGRIVAGVGVGALSTIVPVYQSEISPSHNRGQLACIEFTGNIVGYASSVWVDYGCTYIQSNMSWRIPLSMQCIMGTLLAVGSLVISESPRWLLDNDHDEEGMVVLANLYGGGDVHNERARNEFREIKENVIMIRQEGERSYSDMWRRYKRRLLIAMSSQAFAQLNGINVISYYAPLVFEQAGWVGRDAILMTGINGIVYVASTIPPWFLMDKWGRRPILLSGAVGMCLALSSISYFMYIDVHFTPRMVVIFVIIYNAFFGYSWGPVPWLYPPEIMPLSIRAKGASLSTATNWAFNWLVGIMTPVLQDWIKWRLYLVHAFFCAVSFVLVWFVYPETKGIQLEEMDAIFGDQSVVATPATARQSLLHPSRTGSPVPSLDIARSDGKRSSSPTYRKDAGAGWGGWVTGIFGRKTEGETGGNYRRLDEGDDV</sequence>
<evidence type="ECO:0000313" key="11">
    <source>
        <dbReference type="EMBL" id="KAL0637609.1"/>
    </source>
</evidence>
<keyword evidence="5 9" id="KW-1133">Transmembrane helix</keyword>
<dbReference type="Gene3D" id="1.20.1250.20">
    <property type="entry name" value="MFS general substrate transporter like domains"/>
    <property type="match status" value="1"/>
</dbReference>
<evidence type="ECO:0000256" key="5">
    <source>
        <dbReference type="ARBA" id="ARBA00022989"/>
    </source>
</evidence>
<feature type="transmembrane region" description="Helical" evidence="9">
    <location>
        <begin position="229"/>
        <end position="253"/>
    </location>
</feature>
<name>A0ABR3GNU9_9PEZI</name>
<organism evidence="11 12">
    <name type="scientific">Discina gigas</name>
    <dbReference type="NCBI Taxonomy" id="1032678"/>
    <lineage>
        <taxon>Eukaryota</taxon>
        <taxon>Fungi</taxon>
        <taxon>Dikarya</taxon>
        <taxon>Ascomycota</taxon>
        <taxon>Pezizomycotina</taxon>
        <taxon>Pezizomycetes</taxon>
        <taxon>Pezizales</taxon>
        <taxon>Discinaceae</taxon>
        <taxon>Discina</taxon>
    </lineage>
</organism>
<dbReference type="InterPro" id="IPR005828">
    <property type="entry name" value="MFS_sugar_transport-like"/>
</dbReference>
<evidence type="ECO:0000256" key="6">
    <source>
        <dbReference type="ARBA" id="ARBA00023136"/>
    </source>
</evidence>
<comment type="caution">
    <text evidence="11">The sequence shown here is derived from an EMBL/GenBank/DDBJ whole genome shotgun (WGS) entry which is preliminary data.</text>
</comment>
<feature type="domain" description="Major facilitator superfamily (MFS) profile" evidence="10">
    <location>
        <begin position="1"/>
        <end position="413"/>
    </location>
</feature>
<evidence type="ECO:0000256" key="3">
    <source>
        <dbReference type="ARBA" id="ARBA00022448"/>
    </source>
</evidence>
<feature type="compositionally biased region" description="Basic and acidic residues" evidence="8">
    <location>
        <begin position="456"/>
        <end position="472"/>
    </location>
</feature>
<feature type="transmembrane region" description="Helical" evidence="9">
    <location>
        <begin position="265"/>
        <end position="287"/>
    </location>
</feature>
<feature type="transmembrane region" description="Helical" evidence="9">
    <location>
        <begin position="320"/>
        <end position="340"/>
    </location>
</feature>
<feature type="transmembrane region" description="Helical" evidence="9">
    <location>
        <begin position="52"/>
        <end position="70"/>
    </location>
</feature>
<gene>
    <name evidence="11" type="primary">HGT3</name>
    <name evidence="11" type="ORF">Q9L58_003333</name>
</gene>
<evidence type="ECO:0000256" key="4">
    <source>
        <dbReference type="ARBA" id="ARBA00022692"/>
    </source>
</evidence>
<feature type="region of interest" description="Disordered" evidence="8">
    <location>
        <begin position="441"/>
        <end position="475"/>
    </location>
</feature>
<proteinExistence type="inferred from homology"/>
<keyword evidence="4 9" id="KW-0812">Transmembrane</keyword>
<evidence type="ECO:0000256" key="9">
    <source>
        <dbReference type="SAM" id="Phobius"/>
    </source>
</evidence>
<dbReference type="PANTHER" id="PTHR48022:SF73">
    <property type="entry name" value="METABOLITE TRANSPORT PROTEIN YDL199C-RELATED"/>
    <property type="match status" value="1"/>
</dbReference>
<feature type="transmembrane region" description="Helical" evidence="9">
    <location>
        <begin position="388"/>
        <end position="409"/>
    </location>
</feature>
<feature type="transmembrane region" description="Helical" evidence="9">
    <location>
        <begin position="76"/>
        <end position="97"/>
    </location>
</feature>
<accession>A0ABR3GNU9</accession>
<dbReference type="SUPFAM" id="SSF103473">
    <property type="entry name" value="MFS general substrate transporter"/>
    <property type="match status" value="1"/>
</dbReference>
<feature type="transmembrane region" description="Helical" evidence="9">
    <location>
        <begin position="361"/>
        <end position="382"/>
    </location>
</feature>
<keyword evidence="3 7" id="KW-0813">Transport</keyword>
<feature type="transmembrane region" description="Helical" evidence="9">
    <location>
        <begin position="294"/>
        <end position="314"/>
    </location>
</feature>
<feature type="transmembrane region" description="Helical" evidence="9">
    <location>
        <begin position="20"/>
        <end position="40"/>
    </location>
</feature>
<dbReference type="NCBIfam" id="TIGR00879">
    <property type="entry name" value="SP"/>
    <property type="match status" value="1"/>
</dbReference>
<reference evidence="11 12" key="1">
    <citation type="submission" date="2024-02" db="EMBL/GenBank/DDBJ databases">
        <title>Discinaceae phylogenomics.</title>
        <authorList>
            <person name="Dirks A.C."/>
            <person name="James T.Y."/>
        </authorList>
    </citation>
    <scope>NUCLEOTIDE SEQUENCE [LARGE SCALE GENOMIC DNA]</scope>
    <source>
        <strain evidence="11 12">ACD0624</strain>
    </source>
</reference>
<dbReference type="PROSITE" id="PS00217">
    <property type="entry name" value="SUGAR_TRANSPORT_2"/>
    <property type="match status" value="1"/>
</dbReference>
<dbReference type="PANTHER" id="PTHR48022">
    <property type="entry name" value="PLASTIDIC GLUCOSE TRANSPORTER 4"/>
    <property type="match status" value="1"/>
</dbReference>
<dbReference type="PROSITE" id="PS50850">
    <property type="entry name" value="MFS"/>
    <property type="match status" value="1"/>
</dbReference>
<dbReference type="Proteomes" id="UP001447188">
    <property type="component" value="Unassembled WGS sequence"/>
</dbReference>
<comment type="subcellular location">
    <subcellularLocation>
        <location evidence="1">Membrane</location>
        <topology evidence="1">Multi-pass membrane protein</topology>
    </subcellularLocation>
</comment>
<dbReference type="Pfam" id="PF00083">
    <property type="entry name" value="Sugar_tr"/>
    <property type="match status" value="1"/>
</dbReference>
<dbReference type="EMBL" id="JBBBZM010000032">
    <property type="protein sequence ID" value="KAL0637609.1"/>
    <property type="molecule type" value="Genomic_DNA"/>
</dbReference>
<evidence type="ECO:0000256" key="1">
    <source>
        <dbReference type="ARBA" id="ARBA00004141"/>
    </source>
</evidence>
<keyword evidence="6 9" id="KW-0472">Membrane</keyword>
<dbReference type="InterPro" id="IPR003663">
    <property type="entry name" value="Sugar/inositol_transpt"/>
</dbReference>
<comment type="similarity">
    <text evidence="2 7">Belongs to the major facilitator superfamily. Sugar transporter (TC 2.A.1.1) family.</text>
</comment>
<evidence type="ECO:0000256" key="7">
    <source>
        <dbReference type="RuleBase" id="RU003346"/>
    </source>
</evidence>
<evidence type="ECO:0000256" key="2">
    <source>
        <dbReference type="ARBA" id="ARBA00010992"/>
    </source>
</evidence>
<dbReference type="InterPro" id="IPR005829">
    <property type="entry name" value="Sugar_transporter_CS"/>
</dbReference>
<protein>
    <submittedName>
        <fullName evidence="11">Ribulose bisphosphate carboxylase large chain</fullName>
    </submittedName>
</protein>
<keyword evidence="12" id="KW-1185">Reference proteome</keyword>
<evidence type="ECO:0000313" key="12">
    <source>
        <dbReference type="Proteomes" id="UP001447188"/>
    </source>
</evidence>
<dbReference type="PRINTS" id="PR00171">
    <property type="entry name" value="SUGRTRNSPORT"/>
</dbReference>
<dbReference type="InterPro" id="IPR036259">
    <property type="entry name" value="MFS_trans_sf"/>
</dbReference>
<dbReference type="InterPro" id="IPR050360">
    <property type="entry name" value="MFS_Sugar_Transporters"/>
</dbReference>